<reference evidence="1" key="1">
    <citation type="journal article" date="2023" name="G3 (Bethesda)">
        <title>A reference genome for the long-term kleptoplast-retaining sea slug Elysia crispata morphotype clarki.</title>
        <authorList>
            <person name="Eastman K.E."/>
            <person name="Pendleton A.L."/>
            <person name="Shaikh M.A."/>
            <person name="Suttiyut T."/>
            <person name="Ogas R."/>
            <person name="Tomko P."/>
            <person name="Gavelis G."/>
            <person name="Widhalm J.R."/>
            <person name="Wisecaver J.H."/>
        </authorList>
    </citation>
    <scope>NUCLEOTIDE SEQUENCE</scope>
    <source>
        <strain evidence="1">ECLA1</strain>
    </source>
</reference>
<sequence>MRDHDLILGNHLKASGKSDQCEMKKKNLHFIALSEADRHTANKLVELVEQEKQQQTNQNCATLRQD</sequence>
<dbReference type="EMBL" id="JAWDGP010003149">
    <property type="protein sequence ID" value="KAK3776992.1"/>
    <property type="molecule type" value="Genomic_DNA"/>
</dbReference>
<evidence type="ECO:0000313" key="1">
    <source>
        <dbReference type="EMBL" id="KAK3761438.1"/>
    </source>
</evidence>
<comment type="caution">
    <text evidence="1">The sequence shown here is derived from an EMBL/GenBank/DDBJ whole genome shotgun (WGS) entry which is preliminary data.</text>
</comment>
<dbReference type="EMBL" id="JAWDGP010004894">
    <property type="protein sequence ID" value="KAK3761438.1"/>
    <property type="molecule type" value="Genomic_DNA"/>
</dbReference>
<name>A0AAE0Z220_9GAST</name>
<evidence type="ECO:0000313" key="2">
    <source>
        <dbReference type="EMBL" id="KAK3776992.1"/>
    </source>
</evidence>
<accession>A0AAE0Z220</accession>
<evidence type="ECO:0000313" key="3">
    <source>
        <dbReference type="Proteomes" id="UP001283361"/>
    </source>
</evidence>
<keyword evidence="3" id="KW-1185">Reference proteome</keyword>
<dbReference type="Proteomes" id="UP001283361">
    <property type="component" value="Unassembled WGS sequence"/>
</dbReference>
<dbReference type="AlphaFoldDB" id="A0AAE0Z220"/>
<gene>
    <name evidence="1" type="ORF">RRG08_061108</name>
    <name evidence="2" type="ORF">RRG08_061112</name>
</gene>
<protein>
    <submittedName>
        <fullName evidence="1">Uncharacterized protein</fullName>
    </submittedName>
</protein>
<proteinExistence type="predicted"/>
<organism evidence="1 3">
    <name type="scientific">Elysia crispata</name>
    <name type="common">lettuce slug</name>
    <dbReference type="NCBI Taxonomy" id="231223"/>
    <lineage>
        <taxon>Eukaryota</taxon>
        <taxon>Metazoa</taxon>
        <taxon>Spiralia</taxon>
        <taxon>Lophotrochozoa</taxon>
        <taxon>Mollusca</taxon>
        <taxon>Gastropoda</taxon>
        <taxon>Heterobranchia</taxon>
        <taxon>Euthyneura</taxon>
        <taxon>Panpulmonata</taxon>
        <taxon>Sacoglossa</taxon>
        <taxon>Placobranchoidea</taxon>
        <taxon>Plakobranchidae</taxon>
        <taxon>Elysia</taxon>
    </lineage>
</organism>